<evidence type="ECO:0000313" key="2">
    <source>
        <dbReference type="EMBL" id="MEN1947346.1"/>
    </source>
</evidence>
<organism evidence="2 3">
    <name type="scientific">Leifsonia stereocauli</name>
    <dbReference type="NCBI Taxonomy" id="3134136"/>
    <lineage>
        <taxon>Bacteria</taxon>
        <taxon>Bacillati</taxon>
        <taxon>Actinomycetota</taxon>
        <taxon>Actinomycetes</taxon>
        <taxon>Micrococcales</taxon>
        <taxon>Microbacteriaceae</taxon>
        <taxon>Leifsonia</taxon>
    </lineage>
</organism>
<sequence>MRADRILGAGAAAILLLGLTGCSGAASQPQSVTVGYTIDGDAKSADVEIPGLACQTLGERVFYSTTAERNGDDPLPFVANADSGSYESVIVTLQVTDDLWFTSGKPFTATEDGVSFDGVVGGVGPLDDSGLPTVALDSAATLTGDLDCTEKK</sequence>
<dbReference type="EMBL" id="JBCLVG010000002">
    <property type="protein sequence ID" value="MEN1947346.1"/>
    <property type="molecule type" value="Genomic_DNA"/>
</dbReference>
<reference evidence="2 3" key="1">
    <citation type="submission" date="2024-03" db="EMBL/GenBank/DDBJ databases">
        <title>YIM 134122 draft genome.</title>
        <authorList>
            <person name="Zuo S."/>
            <person name="Xiong L."/>
        </authorList>
    </citation>
    <scope>NUCLEOTIDE SEQUENCE [LARGE SCALE GENOMIC DNA]</scope>
    <source>
        <strain evidence="2 3">YIM 134122</strain>
    </source>
</reference>
<comment type="caution">
    <text evidence="2">The sequence shown here is derived from an EMBL/GenBank/DDBJ whole genome shotgun (WGS) entry which is preliminary data.</text>
</comment>
<dbReference type="PROSITE" id="PS51257">
    <property type="entry name" value="PROKAR_LIPOPROTEIN"/>
    <property type="match status" value="1"/>
</dbReference>
<evidence type="ECO:0000313" key="3">
    <source>
        <dbReference type="Proteomes" id="UP001425155"/>
    </source>
</evidence>
<evidence type="ECO:0000256" key="1">
    <source>
        <dbReference type="SAM" id="SignalP"/>
    </source>
</evidence>
<gene>
    <name evidence="2" type="ORF">WJX64_12380</name>
</gene>
<feature type="signal peptide" evidence="1">
    <location>
        <begin position="1"/>
        <end position="25"/>
    </location>
</feature>
<name>A0ABU9W5T1_9MICO</name>
<feature type="chain" id="PRO_5046317357" evidence="1">
    <location>
        <begin position="26"/>
        <end position="152"/>
    </location>
</feature>
<proteinExistence type="predicted"/>
<dbReference type="Proteomes" id="UP001425155">
    <property type="component" value="Unassembled WGS sequence"/>
</dbReference>
<keyword evidence="1" id="KW-0732">Signal</keyword>
<keyword evidence="3" id="KW-1185">Reference proteome</keyword>
<accession>A0ABU9W5T1</accession>
<dbReference type="RefSeq" id="WP_342114493.1">
    <property type="nucleotide sequence ID" value="NZ_JBCAUN010000002.1"/>
</dbReference>
<protein>
    <submittedName>
        <fullName evidence="2">Uncharacterized protein</fullName>
    </submittedName>
</protein>